<reference evidence="10" key="1">
    <citation type="journal article" date="2021" name="ISME J.">
        <title>Evolutionary origin and ecological implication of a unique nif island in free-living Bradyrhizobium lineages.</title>
        <authorList>
            <person name="Tao J."/>
        </authorList>
    </citation>
    <scope>NUCLEOTIDE SEQUENCE [LARGE SCALE GENOMIC DNA]</scope>
    <source>
        <strain evidence="10">SZCCT0434</strain>
    </source>
</reference>
<dbReference type="Proteomes" id="UP001315278">
    <property type="component" value="Unassembled WGS sequence"/>
</dbReference>
<gene>
    <name evidence="9" type="ORF">JQ615_33750</name>
</gene>
<keyword evidence="4" id="KW-0997">Cell inner membrane</keyword>
<keyword evidence="5 8" id="KW-0812">Transmembrane</keyword>
<feature type="transmembrane region" description="Helical" evidence="8">
    <location>
        <begin position="289"/>
        <end position="306"/>
    </location>
</feature>
<dbReference type="EMBL" id="JAFCJH010000052">
    <property type="protein sequence ID" value="MBR0800345.1"/>
    <property type="molecule type" value="Genomic_DNA"/>
</dbReference>
<dbReference type="PANTHER" id="PTHR32196">
    <property type="entry name" value="ABC TRANSPORTER PERMEASE PROTEIN YPHD-RELATED-RELATED"/>
    <property type="match status" value="1"/>
</dbReference>
<feature type="transmembrane region" description="Helical" evidence="8">
    <location>
        <begin position="120"/>
        <end position="138"/>
    </location>
</feature>
<keyword evidence="2" id="KW-0813">Transport</keyword>
<name>A0ABS5FU18_9BRAD</name>
<comment type="caution">
    <text evidence="9">The sequence shown here is derived from an EMBL/GenBank/DDBJ whole genome shotgun (WGS) entry which is preliminary data.</text>
</comment>
<dbReference type="Pfam" id="PF02653">
    <property type="entry name" value="BPD_transp_2"/>
    <property type="match status" value="1"/>
</dbReference>
<evidence type="ECO:0000256" key="6">
    <source>
        <dbReference type="ARBA" id="ARBA00022989"/>
    </source>
</evidence>
<accession>A0ABS5FU18</accession>
<proteinExistence type="predicted"/>
<evidence type="ECO:0000256" key="8">
    <source>
        <dbReference type="SAM" id="Phobius"/>
    </source>
</evidence>
<evidence type="ECO:0000256" key="5">
    <source>
        <dbReference type="ARBA" id="ARBA00022692"/>
    </source>
</evidence>
<evidence type="ECO:0000313" key="9">
    <source>
        <dbReference type="EMBL" id="MBR0800345.1"/>
    </source>
</evidence>
<dbReference type="PANTHER" id="PTHR32196:SF21">
    <property type="entry name" value="ABC TRANSPORTER PERMEASE PROTEIN YPHD-RELATED"/>
    <property type="match status" value="1"/>
</dbReference>
<dbReference type="InterPro" id="IPR001851">
    <property type="entry name" value="ABC_transp_permease"/>
</dbReference>
<feature type="transmembrane region" description="Helical" evidence="8">
    <location>
        <begin position="158"/>
        <end position="178"/>
    </location>
</feature>
<organism evidence="9 10">
    <name type="scientific">Bradyrhizobium jicamae</name>
    <dbReference type="NCBI Taxonomy" id="280332"/>
    <lineage>
        <taxon>Bacteria</taxon>
        <taxon>Pseudomonadati</taxon>
        <taxon>Pseudomonadota</taxon>
        <taxon>Alphaproteobacteria</taxon>
        <taxon>Hyphomicrobiales</taxon>
        <taxon>Nitrobacteraceae</taxon>
        <taxon>Bradyrhizobium</taxon>
    </lineage>
</organism>
<feature type="transmembrane region" description="Helical" evidence="8">
    <location>
        <begin position="90"/>
        <end position="113"/>
    </location>
</feature>
<keyword evidence="7 8" id="KW-0472">Membrane</keyword>
<evidence type="ECO:0000256" key="2">
    <source>
        <dbReference type="ARBA" id="ARBA00022448"/>
    </source>
</evidence>
<evidence type="ECO:0000313" key="10">
    <source>
        <dbReference type="Proteomes" id="UP001315278"/>
    </source>
</evidence>
<protein>
    <submittedName>
        <fullName evidence="9">ABC transporter permease</fullName>
    </submittedName>
</protein>
<evidence type="ECO:0000256" key="3">
    <source>
        <dbReference type="ARBA" id="ARBA00022475"/>
    </source>
</evidence>
<feature type="transmembrane region" description="Helical" evidence="8">
    <location>
        <begin position="207"/>
        <end position="227"/>
    </location>
</feature>
<keyword evidence="10" id="KW-1185">Reference proteome</keyword>
<feature type="transmembrane region" description="Helical" evidence="8">
    <location>
        <begin position="263"/>
        <end position="283"/>
    </location>
</feature>
<keyword evidence="3" id="KW-1003">Cell membrane</keyword>
<evidence type="ECO:0000256" key="1">
    <source>
        <dbReference type="ARBA" id="ARBA00004651"/>
    </source>
</evidence>
<comment type="subcellular location">
    <subcellularLocation>
        <location evidence="1">Cell membrane</location>
        <topology evidence="1">Multi-pass membrane protein</topology>
    </subcellularLocation>
</comment>
<feature type="transmembrane region" description="Helical" evidence="8">
    <location>
        <begin position="239"/>
        <end position="256"/>
    </location>
</feature>
<sequence length="312" mass="32675">MPWLLRNNAGLAGVLVLIALVCLVGAAASDRFLSFNNFLNVFEQTTDLALVSIGQTLTILAGGIDLSVGSLISLTSCLTSGLINNNPDRVVIVVIAVLVLGTAVGCVNASLVVALRVHPLIVTLGMGAVLQGVTLLYALGPVGRVPRGFNFLAYGRVYGLPLGATLAVLLCILIALLLRYLPLGRQVYALGDDANSARLVGLRRTRILMLVYGTSGFCCAATGLYLAARFGVGQPYTGVNYTLASITPVVLGGTLLSGGKGGVVGTLFGAFLIALLNNLLNFMDVSKHYQLVAQAVIIILAVSVYVERRRTM</sequence>
<keyword evidence="6 8" id="KW-1133">Transmembrane helix</keyword>
<dbReference type="CDD" id="cd06579">
    <property type="entry name" value="TM_PBP1_transp_AraH_like"/>
    <property type="match status" value="1"/>
</dbReference>
<evidence type="ECO:0000256" key="7">
    <source>
        <dbReference type="ARBA" id="ARBA00023136"/>
    </source>
</evidence>
<evidence type="ECO:0000256" key="4">
    <source>
        <dbReference type="ARBA" id="ARBA00022519"/>
    </source>
</evidence>